<reference evidence="1" key="1">
    <citation type="journal article" date="2020" name="mSystems">
        <title>Genome- and Community-Level Interaction Insights into Carbon Utilization and Element Cycling Functions of Hydrothermarchaeota in Hydrothermal Sediment.</title>
        <authorList>
            <person name="Zhou Z."/>
            <person name="Liu Y."/>
            <person name="Xu W."/>
            <person name="Pan J."/>
            <person name="Luo Z.H."/>
            <person name="Li M."/>
        </authorList>
    </citation>
    <scope>NUCLEOTIDE SEQUENCE [LARGE SCALE GENOMIC DNA]</scope>
    <source>
        <strain evidence="1">HyVt-527</strain>
    </source>
</reference>
<evidence type="ECO:0000313" key="1">
    <source>
        <dbReference type="EMBL" id="HHJ51798.1"/>
    </source>
</evidence>
<dbReference type="PANTHER" id="PTHR34817:SF2">
    <property type="entry name" value="NUCLEOTIDYLTRANSFERASE"/>
    <property type="match status" value="1"/>
</dbReference>
<dbReference type="PANTHER" id="PTHR34817">
    <property type="entry name" value="NUCLEOTIDYLTRANSFERASE"/>
    <property type="match status" value="1"/>
</dbReference>
<gene>
    <name evidence="1" type="ORF">ENJ89_01270</name>
</gene>
<dbReference type="AlphaFoldDB" id="A0A7V5PMK1"/>
<name>A0A7V5PMK1_CALAY</name>
<dbReference type="InterPro" id="IPR018775">
    <property type="entry name" value="RlaP"/>
</dbReference>
<proteinExistence type="predicted"/>
<comment type="caution">
    <text evidence="1">The sequence shown here is derived from an EMBL/GenBank/DDBJ whole genome shotgun (WGS) entry which is preliminary data.</text>
</comment>
<protein>
    <submittedName>
        <fullName evidence="1">Nucleotidyltransferase domain-containing protein</fullName>
    </submittedName>
</protein>
<sequence length="195" mass="23103">MRQQILLRLKAIEKERGIKILYACESGSRAWGFPSADSDYDVRFIYLHPVEWYLSIRKKRDVIEYPPEDLLDVRGWDLPKALSLLRKSNASLLEWLGSPIVYQEKYSIASQMRKLASRYFSPTSSLLNYFNIAHRNYTSYLQGDMVWRKKYLYALRSVLAMQWLTQGRGLVPTEFMTLVDELVRDKELYRDIQFL</sequence>
<accession>A0A7V5PMK1</accession>
<dbReference type="EMBL" id="DROD01000093">
    <property type="protein sequence ID" value="HHJ51798.1"/>
    <property type="molecule type" value="Genomic_DNA"/>
</dbReference>
<dbReference type="Pfam" id="PF10127">
    <property type="entry name" value="RlaP"/>
    <property type="match status" value="1"/>
</dbReference>
<dbReference type="Proteomes" id="UP000886124">
    <property type="component" value="Unassembled WGS sequence"/>
</dbReference>
<organism evidence="1">
    <name type="scientific">Caldithrix abyssi</name>
    <dbReference type="NCBI Taxonomy" id="187145"/>
    <lineage>
        <taxon>Bacteria</taxon>
        <taxon>Pseudomonadati</taxon>
        <taxon>Calditrichota</taxon>
        <taxon>Calditrichia</taxon>
        <taxon>Calditrichales</taxon>
        <taxon>Calditrichaceae</taxon>
        <taxon>Caldithrix</taxon>
    </lineage>
</organism>
<feature type="non-terminal residue" evidence="1">
    <location>
        <position position="195"/>
    </location>
</feature>